<keyword evidence="1 6" id="KW-0436">Ligase</keyword>
<dbReference type="Proteomes" id="UP000254863">
    <property type="component" value="Unassembled WGS sequence"/>
</dbReference>
<organism evidence="6 7">
    <name type="scientific">Klebsiella michiganensis</name>
    <dbReference type="NCBI Taxonomy" id="1134687"/>
    <lineage>
        <taxon>Bacteria</taxon>
        <taxon>Pseudomonadati</taxon>
        <taxon>Pseudomonadota</taxon>
        <taxon>Gammaproteobacteria</taxon>
        <taxon>Enterobacterales</taxon>
        <taxon>Enterobacteriaceae</taxon>
        <taxon>Klebsiella/Raoultella group</taxon>
        <taxon>Klebsiella</taxon>
    </lineage>
</organism>
<evidence type="ECO:0000256" key="1">
    <source>
        <dbReference type="ARBA" id="ARBA00022598"/>
    </source>
</evidence>
<evidence type="ECO:0000256" key="4">
    <source>
        <dbReference type="ARBA" id="ARBA00022840"/>
    </source>
</evidence>
<reference evidence="6 7" key="1">
    <citation type="submission" date="2018-06" db="EMBL/GenBank/DDBJ databases">
        <authorList>
            <consortium name="Pathogen Informatics"/>
            <person name="Doyle S."/>
        </authorList>
    </citation>
    <scope>NUCLEOTIDE SEQUENCE [LARGE SCALE GENOMIC DNA]</scope>
    <source>
        <strain evidence="6 7">NCTC11685</strain>
    </source>
</reference>
<dbReference type="GO" id="GO:0004642">
    <property type="term" value="F:phosphoribosylformylglycinamidine synthase activity"/>
    <property type="evidence" value="ECO:0007669"/>
    <property type="project" value="UniProtKB-EC"/>
</dbReference>
<dbReference type="EMBL" id="UGMS01000004">
    <property type="protein sequence ID" value="STW79845.1"/>
    <property type="molecule type" value="Genomic_DNA"/>
</dbReference>
<keyword evidence="4" id="KW-0067">ATP-binding</keyword>
<dbReference type="InterPro" id="IPR040707">
    <property type="entry name" value="FGAR-AT_N"/>
</dbReference>
<evidence type="ECO:0000313" key="6">
    <source>
        <dbReference type="EMBL" id="STW79845.1"/>
    </source>
</evidence>
<name>A0A7H4PN72_9ENTR</name>
<protein>
    <submittedName>
        <fullName evidence="6">Phosphoribosylformylglycinamidine synthase</fullName>
        <ecNumber evidence="6">6.3.5.3</ecNumber>
    </submittedName>
</protein>
<dbReference type="EC" id="6.3.5.3" evidence="6"/>
<dbReference type="Pfam" id="PF18076">
    <property type="entry name" value="FGAR-AT_N"/>
    <property type="match status" value="1"/>
</dbReference>
<keyword evidence="3" id="KW-0658">Purine biosynthesis</keyword>
<evidence type="ECO:0000256" key="2">
    <source>
        <dbReference type="ARBA" id="ARBA00022741"/>
    </source>
</evidence>
<dbReference type="SUPFAM" id="SSF82697">
    <property type="entry name" value="PurS-like"/>
    <property type="match status" value="1"/>
</dbReference>
<dbReference type="AlphaFoldDB" id="A0A7H4PN72"/>
<dbReference type="InterPro" id="IPR036604">
    <property type="entry name" value="PurS-like_sf"/>
</dbReference>
<evidence type="ECO:0000259" key="5">
    <source>
        <dbReference type="Pfam" id="PF18076"/>
    </source>
</evidence>
<comment type="caution">
    <text evidence="6">The sequence shown here is derived from an EMBL/GenBank/DDBJ whole genome shotgun (WGS) entry which is preliminary data.</text>
</comment>
<keyword evidence="2" id="KW-0547">Nucleotide-binding</keyword>
<dbReference type="GO" id="GO:0005524">
    <property type="term" value="F:ATP binding"/>
    <property type="evidence" value="ECO:0007669"/>
    <property type="project" value="UniProtKB-KW"/>
</dbReference>
<feature type="domain" description="Phosphoribosylformylglycinamidine synthase N-terminal" evidence="5">
    <location>
        <begin position="54"/>
        <end position="115"/>
    </location>
</feature>
<dbReference type="GO" id="GO:0006164">
    <property type="term" value="P:purine nucleotide biosynthetic process"/>
    <property type="evidence" value="ECO:0007669"/>
    <property type="project" value="UniProtKB-KW"/>
</dbReference>
<proteinExistence type="predicted"/>
<evidence type="ECO:0000256" key="3">
    <source>
        <dbReference type="ARBA" id="ARBA00022755"/>
    </source>
</evidence>
<evidence type="ECO:0000313" key="7">
    <source>
        <dbReference type="Proteomes" id="UP000254863"/>
    </source>
</evidence>
<accession>A0A7H4PN72</accession>
<gene>
    <name evidence="6" type="primary">purL_1</name>
    <name evidence="6" type="ORF">NCTC11685_07190</name>
</gene>
<sequence length="138" mass="15140">MAPVSPLAHHESFEDERLMMEILRGSPALSAFRINKLLARFQAANLPVSTLYAEYVHFADLSAPLSGDDRESLARLLKYGPNLSSHTPTGKLLLVTPRPGTISPWSSKATDIAHKLRPVTGFAPGARRGVLRRSEQPE</sequence>